<protein>
    <submittedName>
        <fullName evidence="1">Uncharacterized protein</fullName>
    </submittedName>
</protein>
<evidence type="ECO:0000313" key="2">
    <source>
        <dbReference type="Proteomes" id="UP000094527"/>
    </source>
</evidence>
<evidence type="ECO:0000313" key="1">
    <source>
        <dbReference type="EMBL" id="ODM93255.1"/>
    </source>
</evidence>
<sequence length="85" mass="10292">FLKQNCNRRIPFLIFINTFLSICHRQHILLRHVVPRNKSHLLNLHCCCRQVFLLTQLLVLQKMLLSKSHTMDYPWKIRKVQETLL</sequence>
<gene>
    <name evidence="1" type="ORF">Ocin01_13429</name>
</gene>
<dbReference type="AlphaFoldDB" id="A0A1D2MK39"/>
<dbReference type="Proteomes" id="UP000094527">
    <property type="component" value="Unassembled WGS sequence"/>
</dbReference>
<name>A0A1D2MK39_ORCCI</name>
<dbReference type="EMBL" id="LJIJ01001037">
    <property type="protein sequence ID" value="ODM93255.1"/>
    <property type="molecule type" value="Genomic_DNA"/>
</dbReference>
<accession>A0A1D2MK39</accession>
<keyword evidence="2" id="KW-1185">Reference proteome</keyword>
<reference evidence="1 2" key="1">
    <citation type="journal article" date="2016" name="Genome Biol. Evol.">
        <title>Gene Family Evolution Reflects Adaptation to Soil Environmental Stressors in the Genome of the Collembolan Orchesella cincta.</title>
        <authorList>
            <person name="Faddeeva-Vakhrusheva A."/>
            <person name="Derks M.F."/>
            <person name="Anvar S.Y."/>
            <person name="Agamennone V."/>
            <person name="Suring W."/>
            <person name="Smit S."/>
            <person name="van Straalen N.M."/>
            <person name="Roelofs D."/>
        </authorList>
    </citation>
    <scope>NUCLEOTIDE SEQUENCE [LARGE SCALE GENOMIC DNA]</scope>
    <source>
        <tissue evidence="1">Mixed pool</tissue>
    </source>
</reference>
<feature type="non-terminal residue" evidence="1">
    <location>
        <position position="1"/>
    </location>
</feature>
<comment type="caution">
    <text evidence="1">The sequence shown here is derived from an EMBL/GenBank/DDBJ whole genome shotgun (WGS) entry which is preliminary data.</text>
</comment>
<organism evidence="1 2">
    <name type="scientific">Orchesella cincta</name>
    <name type="common">Springtail</name>
    <name type="synonym">Podura cincta</name>
    <dbReference type="NCBI Taxonomy" id="48709"/>
    <lineage>
        <taxon>Eukaryota</taxon>
        <taxon>Metazoa</taxon>
        <taxon>Ecdysozoa</taxon>
        <taxon>Arthropoda</taxon>
        <taxon>Hexapoda</taxon>
        <taxon>Collembola</taxon>
        <taxon>Entomobryomorpha</taxon>
        <taxon>Entomobryoidea</taxon>
        <taxon>Orchesellidae</taxon>
        <taxon>Orchesellinae</taxon>
        <taxon>Orchesella</taxon>
    </lineage>
</organism>
<proteinExistence type="predicted"/>